<dbReference type="GO" id="GO:0006352">
    <property type="term" value="P:DNA-templated transcription initiation"/>
    <property type="evidence" value="ECO:0007669"/>
    <property type="project" value="InterPro"/>
</dbReference>
<dbReference type="SUPFAM" id="SSF88946">
    <property type="entry name" value="Sigma2 domain of RNA polymerase sigma factors"/>
    <property type="match status" value="1"/>
</dbReference>
<dbReference type="PANTHER" id="PTHR43133:SF8">
    <property type="entry name" value="RNA POLYMERASE SIGMA FACTOR HI_1459-RELATED"/>
    <property type="match status" value="1"/>
</dbReference>
<evidence type="ECO:0000256" key="4">
    <source>
        <dbReference type="ARBA" id="ARBA00023125"/>
    </source>
</evidence>
<dbReference type="RefSeq" id="WP_131923369.1">
    <property type="nucleotide sequence ID" value="NZ_SMAG01000001.1"/>
</dbReference>
<evidence type="ECO:0000259" key="7">
    <source>
        <dbReference type="Pfam" id="PF04542"/>
    </source>
</evidence>
<dbReference type="InterPro" id="IPR036388">
    <property type="entry name" value="WH-like_DNA-bd_sf"/>
</dbReference>
<evidence type="ECO:0000313" key="10">
    <source>
        <dbReference type="Proteomes" id="UP000294937"/>
    </source>
</evidence>
<keyword evidence="3 6" id="KW-0731">Sigma factor</keyword>
<comment type="caution">
    <text evidence="9">The sequence shown here is derived from an EMBL/GenBank/DDBJ whole genome shotgun (WGS) entry which is preliminary data.</text>
</comment>
<dbReference type="PANTHER" id="PTHR43133">
    <property type="entry name" value="RNA POLYMERASE ECF-TYPE SIGMA FACTO"/>
    <property type="match status" value="1"/>
</dbReference>
<keyword evidence="10" id="KW-1185">Reference proteome</keyword>
<evidence type="ECO:0000259" key="8">
    <source>
        <dbReference type="Pfam" id="PF08281"/>
    </source>
</evidence>
<dbReference type="InterPro" id="IPR039425">
    <property type="entry name" value="RNA_pol_sigma-70-like"/>
</dbReference>
<comment type="similarity">
    <text evidence="1 6">Belongs to the sigma-70 factor family. ECF subfamily.</text>
</comment>
<dbReference type="OrthoDB" id="9795666at2"/>
<keyword evidence="4 6" id="KW-0238">DNA-binding</keyword>
<dbReference type="GO" id="GO:0006950">
    <property type="term" value="P:response to stress"/>
    <property type="evidence" value="ECO:0007669"/>
    <property type="project" value="UniProtKB-ARBA"/>
</dbReference>
<dbReference type="NCBIfam" id="TIGR02937">
    <property type="entry name" value="sigma70-ECF"/>
    <property type="match status" value="1"/>
</dbReference>
<name>A0A4R3LHL1_9BACL</name>
<evidence type="ECO:0000256" key="2">
    <source>
        <dbReference type="ARBA" id="ARBA00023015"/>
    </source>
</evidence>
<proteinExistence type="inferred from homology"/>
<dbReference type="Proteomes" id="UP000294937">
    <property type="component" value="Unassembled WGS sequence"/>
</dbReference>
<protein>
    <recommendedName>
        <fullName evidence="6">RNA polymerase sigma factor</fullName>
    </recommendedName>
</protein>
<keyword evidence="5 6" id="KW-0804">Transcription</keyword>
<dbReference type="Pfam" id="PF04542">
    <property type="entry name" value="Sigma70_r2"/>
    <property type="match status" value="1"/>
</dbReference>
<evidence type="ECO:0000256" key="5">
    <source>
        <dbReference type="ARBA" id="ARBA00023163"/>
    </source>
</evidence>
<keyword evidence="2 6" id="KW-0805">Transcription regulation</keyword>
<evidence type="ECO:0000256" key="6">
    <source>
        <dbReference type="RuleBase" id="RU000716"/>
    </source>
</evidence>
<gene>
    <name evidence="9" type="ORF">EDD58_101653</name>
</gene>
<dbReference type="InterPro" id="IPR013325">
    <property type="entry name" value="RNA_pol_sigma_r2"/>
</dbReference>
<feature type="domain" description="RNA polymerase sigma-70 region 2" evidence="7">
    <location>
        <begin position="24"/>
        <end position="91"/>
    </location>
</feature>
<dbReference type="Pfam" id="PF08281">
    <property type="entry name" value="Sigma70_r4_2"/>
    <property type="match status" value="1"/>
</dbReference>
<dbReference type="AlphaFoldDB" id="A0A4R3LHL1"/>
<dbReference type="SUPFAM" id="SSF88659">
    <property type="entry name" value="Sigma3 and sigma4 domains of RNA polymerase sigma factors"/>
    <property type="match status" value="1"/>
</dbReference>
<feature type="domain" description="RNA polymerase sigma factor 70 region 4 type 2" evidence="8">
    <location>
        <begin position="118"/>
        <end position="164"/>
    </location>
</feature>
<dbReference type="CDD" id="cd06171">
    <property type="entry name" value="Sigma70_r4"/>
    <property type="match status" value="1"/>
</dbReference>
<dbReference type="PROSITE" id="PS01063">
    <property type="entry name" value="SIGMA70_ECF"/>
    <property type="match status" value="1"/>
</dbReference>
<dbReference type="InterPro" id="IPR000838">
    <property type="entry name" value="RNA_pol_sigma70_ECF_CS"/>
</dbReference>
<dbReference type="InterPro" id="IPR007627">
    <property type="entry name" value="RNA_pol_sigma70_r2"/>
</dbReference>
<dbReference type="InterPro" id="IPR013324">
    <property type="entry name" value="RNA_pol_sigma_r3/r4-like"/>
</dbReference>
<evidence type="ECO:0000256" key="3">
    <source>
        <dbReference type="ARBA" id="ARBA00023082"/>
    </source>
</evidence>
<dbReference type="InterPro" id="IPR013249">
    <property type="entry name" value="RNA_pol_sigma70_r4_t2"/>
</dbReference>
<organism evidence="9 10">
    <name type="scientific">Hazenella coriacea</name>
    <dbReference type="NCBI Taxonomy" id="1179467"/>
    <lineage>
        <taxon>Bacteria</taxon>
        <taxon>Bacillati</taxon>
        <taxon>Bacillota</taxon>
        <taxon>Bacilli</taxon>
        <taxon>Bacillales</taxon>
        <taxon>Thermoactinomycetaceae</taxon>
        <taxon>Hazenella</taxon>
    </lineage>
</organism>
<evidence type="ECO:0000256" key="1">
    <source>
        <dbReference type="ARBA" id="ARBA00010641"/>
    </source>
</evidence>
<accession>A0A4R3LHL1</accession>
<dbReference type="EMBL" id="SMAG01000001">
    <property type="protein sequence ID" value="TCS97006.1"/>
    <property type="molecule type" value="Genomic_DNA"/>
</dbReference>
<dbReference type="GO" id="GO:0016987">
    <property type="term" value="F:sigma factor activity"/>
    <property type="evidence" value="ECO:0007669"/>
    <property type="project" value="UniProtKB-KW"/>
</dbReference>
<sequence length="190" mass="22832">MNQLTEQQWIRRWQEGSSEAFTILYQKYARDVYQYIYLLMPNRSLAEEIVQETFIRVLKNKTTFDPKKAQFRTWIHRIAYHLFIDEMRKEAKSKRVSLQEVEHRLKSFQTEEMIEQKMIIQQCLNLLDEPNRSVLILAYFQGFKGKEIAQILHLPLGTVKSKLHYSIQFLKNSFREGSVHEPKPKPERAR</sequence>
<dbReference type="GO" id="GO:0003677">
    <property type="term" value="F:DNA binding"/>
    <property type="evidence" value="ECO:0007669"/>
    <property type="project" value="UniProtKB-KW"/>
</dbReference>
<dbReference type="Gene3D" id="1.10.1740.10">
    <property type="match status" value="1"/>
</dbReference>
<dbReference type="Gene3D" id="1.10.10.10">
    <property type="entry name" value="Winged helix-like DNA-binding domain superfamily/Winged helix DNA-binding domain"/>
    <property type="match status" value="1"/>
</dbReference>
<reference evidence="9 10" key="1">
    <citation type="submission" date="2019-03" db="EMBL/GenBank/DDBJ databases">
        <title>Genomic Encyclopedia of Type Strains, Phase IV (KMG-IV): sequencing the most valuable type-strain genomes for metagenomic binning, comparative biology and taxonomic classification.</title>
        <authorList>
            <person name="Goeker M."/>
        </authorList>
    </citation>
    <scope>NUCLEOTIDE SEQUENCE [LARGE SCALE GENOMIC DNA]</scope>
    <source>
        <strain evidence="9 10">DSM 45707</strain>
    </source>
</reference>
<dbReference type="InterPro" id="IPR014284">
    <property type="entry name" value="RNA_pol_sigma-70_dom"/>
</dbReference>
<evidence type="ECO:0000313" key="9">
    <source>
        <dbReference type="EMBL" id="TCS97006.1"/>
    </source>
</evidence>